<dbReference type="EMBL" id="CP013264">
    <property type="protein sequence ID" value="ALR20240.1"/>
    <property type="molecule type" value="Genomic_DNA"/>
</dbReference>
<dbReference type="RefSeq" id="WP_062063732.1">
    <property type="nucleotide sequence ID" value="NZ_CP013264.1"/>
</dbReference>
<dbReference type="Proteomes" id="UP000056968">
    <property type="component" value="Chromosome"/>
</dbReference>
<dbReference type="OrthoDB" id="7207122at2"/>
<sequence>MNTLVDKADATAAVEGFTSSWLAHDIDRKATFLTGDFVLWNNCDHIEVPHAAAIKSFHWLTTVTRNNQYYDVRRNLTSFGVVQQHLASFDTDQGNFRGIPMLLVFHTRGRRVSRCETYLDSTGLPKLEWPKGVRFF</sequence>
<name>A0A0S3EXT6_9SPHN</name>
<dbReference type="InterPro" id="IPR032710">
    <property type="entry name" value="NTF2-like_dom_sf"/>
</dbReference>
<gene>
    <name evidence="1" type="ORF">ATN00_07905</name>
</gene>
<accession>A0A0S3EXT6</accession>
<proteinExistence type="predicted"/>
<protein>
    <recommendedName>
        <fullName evidence="3">SnoaL-like domain-containing protein</fullName>
    </recommendedName>
</protein>
<reference evidence="1 2" key="1">
    <citation type="submission" date="2015-11" db="EMBL/GenBank/DDBJ databases">
        <title>A Two-component Flavoprotein Monooxygenase System MeaXY Responsible for para-Hydroxylation of 2-Methyl-6-ethylaniline and 2,6-Diethylaniline in Sphingobium baderi DE-13.</title>
        <authorList>
            <person name="Cheng M."/>
            <person name="Meng Q."/>
            <person name="Yang Y."/>
            <person name="Chu C."/>
            <person name="Yan X."/>
            <person name="He J."/>
            <person name="Li S."/>
        </authorList>
    </citation>
    <scope>NUCLEOTIDE SEQUENCE [LARGE SCALE GENOMIC DNA]</scope>
    <source>
        <strain evidence="1 2">DE-13</strain>
    </source>
</reference>
<dbReference type="SUPFAM" id="SSF54427">
    <property type="entry name" value="NTF2-like"/>
    <property type="match status" value="1"/>
</dbReference>
<organism evidence="1 2">
    <name type="scientific">Sphingobium baderi</name>
    <dbReference type="NCBI Taxonomy" id="1332080"/>
    <lineage>
        <taxon>Bacteria</taxon>
        <taxon>Pseudomonadati</taxon>
        <taxon>Pseudomonadota</taxon>
        <taxon>Alphaproteobacteria</taxon>
        <taxon>Sphingomonadales</taxon>
        <taxon>Sphingomonadaceae</taxon>
        <taxon>Sphingobium</taxon>
    </lineage>
</organism>
<dbReference type="Gene3D" id="3.10.450.50">
    <property type="match status" value="1"/>
</dbReference>
<evidence type="ECO:0008006" key="3">
    <source>
        <dbReference type="Google" id="ProtNLM"/>
    </source>
</evidence>
<keyword evidence="2" id="KW-1185">Reference proteome</keyword>
<evidence type="ECO:0000313" key="1">
    <source>
        <dbReference type="EMBL" id="ALR20240.1"/>
    </source>
</evidence>
<dbReference type="STRING" id="1332080.ATN00_07905"/>
<dbReference type="KEGG" id="sbd:ATN00_07905"/>
<evidence type="ECO:0000313" key="2">
    <source>
        <dbReference type="Proteomes" id="UP000056968"/>
    </source>
</evidence>
<dbReference type="AlphaFoldDB" id="A0A0S3EXT6"/>